<protein>
    <recommendedName>
        <fullName evidence="3">DUF3000 domain-containing protein</fullName>
    </recommendedName>
</protein>
<keyword evidence="2" id="KW-1185">Reference proteome</keyword>
<gene>
    <name evidence="1" type="ORF">HMPREF0063_10541</name>
</gene>
<dbReference type="Proteomes" id="UP000003111">
    <property type="component" value="Unassembled WGS sequence"/>
</dbReference>
<dbReference type="eggNOG" id="ENOG50318WM">
    <property type="taxonomic scope" value="Bacteria"/>
</dbReference>
<reference evidence="1" key="1">
    <citation type="submission" date="2010-08" db="EMBL/GenBank/DDBJ databases">
        <authorList>
            <person name="Muzny D."/>
            <person name="Qin X."/>
            <person name="Buhay C."/>
            <person name="Dugan-Rocha S."/>
            <person name="Ding Y."/>
            <person name="Chen G."/>
            <person name="Hawes A."/>
            <person name="Holder M."/>
            <person name="Jhangiani S."/>
            <person name="Johnson A."/>
            <person name="Khan Z."/>
            <person name="Li Z."/>
            <person name="Liu W."/>
            <person name="Liu X."/>
            <person name="Perez L."/>
            <person name="Shen H."/>
            <person name="Wang Q."/>
            <person name="Watt J."/>
            <person name="Xi L."/>
            <person name="Xin Y."/>
            <person name="Zhou J."/>
            <person name="Deng J."/>
            <person name="Jiang H."/>
            <person name="Liu Y."/>
            <person name="Qu J."/>
            <person name="Song X.-Z."/>
            <person name="Zhang L."/>
            <person name="Villasana D."/>
            <person name="Johnson A."/>
            <person name="Liu J."/>
            <person name="Liyanage D."/>
            <person name="Lorensuhewa L."/>
            <person name="Robinson T."/>
            <person name="Song A."/>
            <person name="Song B.-B."/>
            <person name="Dinh H."/>
            <person name="Thornton R."/>
            <person name="Coyle M."/>
            <person name="Francisco L."/>
            <person name="Jackson L."/>
            <person name="Javaid M."/>
            <person name="Korchina V."/>
            <person name="Kovar C."/>
            <person name="Mata R."/>
            <person name="Mathew T."/>
            <person name="Ngo R."/>
            <person name="Nguyen L."/>
            <person name="Nguyen N."/>
            <person name="Okwuonu G."/>
            <person name="Ongeri F."/>
            <person name="Pham C."/>
            <person name="Simmons D."/>
            <person name="Wilczek-Boney K."/>
            <person name="Hale W."/>
            <person name="Jakkamsetti A."/>
            <person name="Pham P."/>
            <person name="Ruth R."/>
            <person name="San Lucas F."/>
            <person name="Warren J."/>
            <person name="Zhang J."/>
            <person name="Zhao Z."/>
            <person name="Zhou C."/>
            <person name="Zhu D."/>
            <person name="Lee S."/>
            <person name="Bess C."/>
            <person name="Blankenburg K."/>
            <person name="Forbes L."/>
            <person name="Fu Q."/>
            <person name="Gubbala S."/>
            <person name="Hirani K."/>
            <person name="Jayaseelan J.C."/>
            <person name="Lara F."/>
            <person name="Munidasa M."/>
            <person name="Palculict T."/>
            <person name="Patil S."/>
            <person name="Pu L.-L."/>
            <person name="Saada N."/>
            <person name="Tang L."/>
            <person name="Weissenberger G."/>
            <person name="Zhu Y."/>
            <person name="Hemphill L."/>
            <person name="Shang Y."/>
            <person name="Youmans B."/>
            <person name="Ayvaz T."/>
            <person name="Ross M."/>
            <person name="Santibanez J."/>
            <person name="Aqrawi P."/>
            <person name="Gross S."/>
            <person name="Joshi V."/>
            <person name="Fowler G."/>
            <person name="Nazareth L."/>
            <person name="Reid J."/>
            <person name="Worley K."/>
            <person name="Petrosino J."/>
            <person name="Highlander S."/>
            <person name="Gibbs R."/>
        </authorList>
    </citation>
    <scope>NUCLEOTIDE SEQUENCE [LARGE SCALE GENOMIC DNA]</scope>
    <source>
        <strain evidence="1">DSM 15272</strain>
    </source>
</reference>
<dbReference type="Pfam" id="PF11452">
    <property type="entry name" value="DUF3000"/>
    <property type="match status" value="1"/>
</dbReference>
<comment type="caution">
    <text evidence="1">The sequence shown here is derived from an EMBL/GenBank/DDBJ whole genome shotgun (WGS) entry which is preliminary data.</text>
</comment>
<dbReference type="STRING" id="585531.HMPREF0063_10541"/>
<evidence type="ECO:0008006" key="3">
    <source>
        <dbReference type="Google" id="ProtNLM"/>
    </source>
</evidence>
<accession>E2S9A1</accession>
<dbReference type="HOGENOM" id="CLU_077385_0_0_11"/>
<organism evidence="1 2">
    <name type="scientific">Aeromicrobium marinum DSM 15272</name>
    <dbReference type="NCBI Taxonomy" id="585531"/>
    <lineage>
        <taxon>Bacteria</taxon>
        <taxon>Bacillati</taxon>
        <taxon>Actinomycetota</taxon>
        <taxon>Actinomycetes</taxon>
        <taxon>Propionibacteriales</taxon>
        <taxon>Nocardioidaceae</taxon>
        <taxon>Aeromicrobium</taxon>
    </lineage>
</organism>
<dbReference type="EMBL" id="ACLF03000003">
    <property type="protein sequence ID" value="EFQ83825.1"/>
    <property type="molecule type" value="Genomic_DNA"/>
</dbReference>
<name>E2S9A1_9ACTN</name>
<dbReference type="AlphaFoldDB" id="E2S9A1"/>
<dbReference type="InterPro" id="IPR021555">
    <property type="entry name" value="DUF3000"/>
</dbReference>
<sequence>MSDRAVATGPTYHHCVGVRNEVDPVPAQFTAAVEQIGLAALRPEVTVDQMPAPRRIAPHAHAVTGDVLVGDDELATGRFILLHDPAGNDTWGGTFRCVTFARADIEFDMAADPVLPGVGWSWLSDALASRGAELTAASGSVTVVHTEAFGDMVDNGTDAQIEVRASWTPTTGVADHVGAWTDLLCMLAGLPPLSPDVVPLPRRTWGGR</sequence>
<evidence type="ECO:0000313" key="1">
    <source>
        <dbReference type="EMBL" id="EFQ83825.1"/>
    </source>
</evidence>
<proteinExistence type="predicted"/>
<evidence type="ECO:0000313" key="2">
    <source>
        <dbReference type="Proteomes" id="UP000003111"/>
    </source>
</evidence>